<feature type="signal peptide" evidence="3">
    <location>
        <begin position="1"/>
        <end position="25"/>
    </location>
</feature>
<comment type="caution">
    <text evidence="4">The sequence shown here is derived from an EMBL/GenBank/DDBJ whole genome shotgun (WGS) entry which is preliminary data.</text>
</comment>
<evidence type="ECO:0000313" key="4">
    <source>
        <dbReference type="EMBL" id="CAG7716566.1"/>
    </source>
</evidence>
<reference evidence="4" key="1">
    <citation type="submission" date="2021-06" db="EMBL/GenBank/DDBJ databases">
        <authorList>
            <person name="Hodson N. C."/>
            <person name="Mongue J. A."/>
            <person name="Jaron S. K."/>
        </authorList>
    </citation>
    <scope>NUCLEOTIDE SEQUENCE</scope>
</reference>
<evidence type="ECO:0000313" key="5">
    <source>
        <dbReference type="Proteomes" id="UP000708208"/>
    </source>
</evidence>
<keyword evidence="5" id="KW-1185">Reference proteome</keyword>
<keyword evidence="3" id="KW-0732">Signal</keyword>
<evidence type="ECO:0000256" key="3">
    <source>
        <dbReference type="SAM" id="SignalP"/>
    </source>
</evidence>
<evidence type="ECO:0000256" key="2">
    <source>
        <dbReference type="SAM" id="Phobius"/>
    </source>
</evidence>
<evidence type="ECO:0000256" key="1">
    <source>
        <dbReference type="SAM" id="MobiDB-lite"/>
    </source>
</evidence>
<feature type="compositionally biased region" description="Basic and acidic residues" evidence="1">
    <location>
        <begin position="167"/>
        <end position="177"/>
    </location>
</feature>
<dbReference type="EMBL" id="CAJVCH010039515">
    <property type="protein sequence ID" value="CAG7716566.1"/>
    <property type="molecule type" value="Genomic_DNA"/>
</dbReference>
<organism evidence="4 5">
    <name type="scientific">Allacma fusca</name>
    <dbReference type="NCBI Taxonomy" id="39272"/>
    <lineage>
        <taxon>Eukaryota</taxon>
        <taxon>Metazoa</taxon>
        <taxon>Ecdysozoa</taxon>
        <taxon>Arthropoda</taxon>
        <taxon>Hexapoda</taxon>
        <taxon>Collembola</taxon>
        <taxon>Symphypleona</taxon>
        <taxon>Sminthuridae</taxon>
        <taxon>Allacma</taxon>
    </lineage>
</organism>
<proteinExistence type="predicted"/>
<keyword evidence="2" id="KW-1133">Transmembrane helix</keyword>
<dbReference type="Proteomes" id="UP000708208">
    <property type="component" value="Unassembled WGS sequence"/>
</dbReference>
<keyword evidence="2" id="KW-0812">Transmembrane</keyword>
<feature type="transmembrane region" description="Helical" evidence="2">
    <location>
        <begin position="76"/>
        <end position="103"/>
    </location>
</feature>
<sequence>MNGNISRKLLFLFIHFLFLLNLALSAPKNIFEKSTLQIGNNLNPKDDDDEDCNSGEREEECPEKCDEFSEMCGRRFWTIFSVIIGVSILAIVTIIVAIVICVYKVKKSNKLKATRRSERLAAPKQITPQVEVTPPSSSFPEVEPGNSNNKSNTNQEIPTAPLEADYENTRHPTRVDEPPPPYDFIESRNSSIFENPGASTFRLKGKEAKTS</sequence>
<dbReference type="AlphaFoldDB" id="A0A8J2NKP9"/>
<feature type="chain" id="PRO_5035266578" evidence="3">
    <location>
        <begin position="26"/>
        <end position="211"/>
    </location>
</feature>
<name>A0A8J2NKP9_9HEXA</name>
<accession>A0A8J2NKP9</accession>
<feature type="compositionally biased region" description="Polar residues" evidence="1">
    <location>
        <begin position="128"/>
        <end position="157"/>
    </location>
</feature>
<feature type="region of interest" description="Disordered" evidence="1">
    <location>
        <begin position="128"/>
        <end position="211"/>
    </location>
</feature>
<keyword evidence="2" id="KW-0472">Membrane</keyword>
<gene>
    <name evidence="4" type="ORF">AFUS01_LOCUS6066</name>
</gene>
<protein>
    <submittedName>
        <fullName evidence="4">Uncharacterized protein</fullName>
    </submittedName>
</protein>